<evidence type="ECO:0000256" key="1">
    <source>
        <dbReference type="ARBA" id="ARBA00006609"/>
    </source>
</evidence>
<evidence type="ECO:0000313" key="4">
    <source>
        <dbReference type="Proteomes" id="UP000694540"/>
    </source>
</evidence>
<organism evidence="3 4">
    <name type="scientific">Catagonus wagneri</name>
    <name type="common">Chacoan peccary</name>
    <dbReference type="NCBI Taxonomy" id="51154"/>
    <lineage>
        <taxon>Eukaryota</taxon>
        <taxon>Metazoa</taxon>
        <taxon>Chordata</taxon>
        <taxon>Craniata</taxon>
        <taxon>Vertebrata</taxon>
        <taxon>Euteleostomi</taxon>
        <taxon>Mammalia</taxon>
        <taxon>Eutheria</taxon>
        <taxon>Laurasiatheria</taxon>
        <taxon>Artiodactyla</taxon>
        <taxon>Suina</taxon>
        <taxon>Tayassuidae</taxon>
        <taxon>Catagonus</taxon>
    </lineage>
</organism>
<dbReference type="GeneTree" id="ENSGT00390000009113"/>
<evidence type="ECO:0000256" key="2">
    <source>
        <dbReference type="SAM" id="MobiDB-lite"/>
    </source>
</evidence>
<sequence length="112" mass="11801">MAFFVREGESIPSGGSLVATQRLLRGHLSSTSSNSTCGSAQCPGEAMPHPRGLPKAHPGHWWASFFFRKPTLPLMITVLESPATWPGKPGGSSSLPASQAQPAPHESLSDIP</sequence>
<evidence type="ECO:0008006" key="5">
    <source>
        <dbReference type="Google" id="ProtNLM"/>
    </source>
</evidence>
<reference evidence="3" key="1">
    <citation type="submission" date="2025-08" db="UniProtKB">
        <authorList>
            <consortium name="Ensembl"/>
        </authorList>
    </citation>
    <scope>IDENTIFICATION</scope>
</reference>
<dbReference type="GO" id="GO:0030154">
    <property type="term" value="P:cell differentiation"/>
    <property type="evidence" value="ECO:0007669"/>
    <property type="project" value="InterPro"/>
</dbReference>
<dbReference type="AlphaFoldDB" id="A0A8C3X469"/>
<accession>A0A8C3X469</accession>
<reference evidence="3" key="2">
    <citation type="submission" date="2025-09" db="UniProtKB">
        <authorList>
            <consortium name="Ensembl"/>
        </authorList>
    </citation>
    <scope>IDENTIFICATION</scope>
</reference>
<name>A0A8C3X469_9CETA</name>
<evidence type="ECO:0000313" key="3">
    <source>
        <dbReference type="Ensembl" id="ENSCWAP00000023079.1"/>
    </source>
</evidence>
<proteinExistence type="inferred from homology"/>
<dbReference type="PANTHER" id="PTHR14572">
    <property type="entry name" value="PANCREATIC PROGENITOR CELL DIFFERENTIATION AND PROLIFERATION FACTOR"/>
    <property type="match status" value="1"/>
</dbReference>
<feature type="region of interest" description="Disordered" evidence="2">
    <location>
        <begin position="81"/>
        <end position="112"/>
    </location>
</feature>
<feature type="compositionally biased region" description="Low complexity" evidence="2">
    <location>
        <begin position="29"/>
        <end position="39"/>
    </location>
</feature>
<dbReference type="Pfam" id="PF15060">
    <property type="entry name" value="PPDFL"/>
    <property type="match status" value="1"/>
</dbReference>
<dbReference type="Ensembl" id="ENSCWAT00000025019.1">
    <property type="protein sequence ID" value="ENSCWAP00000023079.1"/>
    <property type="gene ID" value="ENSCWAG00000017584.1"/>
</dbReference>
<feature type="compositionally biased region" description="Low complexity" evidence="2">
    <location>
        <begin position="91"/>
        <end position="104"/>
    </location>
</feature>
<protein>
    <recommendedName>
        <fullName evidence="5">Pancreatic progenitor cell differentiation and proliferation factor</fullName>
    </recommendedName>
</protein>
<keyword evidence="4" id="KW-1185">Reference proteome</keyword>
<dbReference type="PRINTS" id="PR02071">
    <property type="entry name" value="PPDPFACTOR"/>
</dbReference>
<dbReference type="Proteomes" id="UP000694540">
    <property type="component" value="Unplaced"/>
</dbReference>
<comment type="similarity">
    <text evidence="1">Belongs to the PPDPF family.</text>
</comment>
<feature type="region of interest" description="Disordered" evidence="2">
    <location>
        <begin position="29"/>
        <end position="51"/>
    </location>
</feature>
<dbReference type="InterPro" id="IPR026754">
    <property type="entry name" value="PPDPF"/>
</dbReference>